<reference evidence="1" key="1">
    <citation type="journal article" date="2020" name="Stud. Mycol.">
        <title>101 Dothideomycetes genomes: a test case for predicting lifestyles and emergence of pathogens.</title>
        <authorList>
            <person name="Haridas S."/>
            <person name="Albert R."/>
            <person name="Binder M."/>
            <person name="Bloem J."/>
            <person name="Labutti K."/>
            <person name="Salamov A."/>
            <person name="Andreopoulos B."/>
            <person name="Baker S."/>
            <person name="Barry K."/>
            <person name="Bills G."/>
            <person name="Bluhm B."/>
            <person name="Cannon C."/>
            <person name="Castanera R."/>
            <person name="Culley D."/>
            <person name="Daum C."/>
            <person name="Ezra D."/>
            <person name="Gonzalez J."/>
            <person name="Henrissat B."/>
            <person name="Kuo A."/>
            <person name="Liang C."/>
            <person name="Lipzen A."/>
            <person name="Lutzoni F."/>
            <person name="Magnuson J."/>
            <person name="Mondo S."/>
            <person name="Nolan M."/>
            <person name="Ohm R."/>
            <person name="Pangilinan J."/>
            <person name="Park H.-J."/>
            <person name="Ramirez L."/>
            <person name="Alfaro M."/>
            <person name="Sun H."/>
            <person name="Tritt A."/>
            <person name="Yoshinaga Y."/>
            <person name="Zwiers L.-H."/>
            <person name="Turgeon B."/>
            <person name="Goodwin S."/>
            <person name="Spatafora J."/>
            <person name="Crous P."/>
            <person name="Grigoriev I."/>
        </authorList>
    </citation>
    <scope>NUCLEOTIDE SEQUENCE</scope>
    <source>
        <strain evidence="1">CBS 119687</strain>
    </source>
</reference>
<dbReference type="EMBL" id="ML977503">
    <property type="protein sequence ID" value="KAF2131226.1"/>
    <property type="molecule type" value="Genomic_DNA"/>
</dbReference>
<dbReference type="Proteomes" id="UP000799771">
    <property type="component" value="Unassembled WGS sequence"/>
</dbReference>
<dbReference type="AlphaFoldDB" id="A0A6A6AI43"/>
<gene>
    <name evidence="1" type="ORF">P153DRAFT_384443</name>
</gene>
<sequence>MTSATSRSTALPNRMMAKSVIVNSTLQPQDECTEGGQAEVFIVEDLDKGIEVLESADVKYSVTGDDVHNCYLLMIEEYSANHTKWNNFDDSLSVDTDGLDFNL</sequence>
<dbReference type="GeneID" id="54410773"/>
<name>A0A6A6AI43_9PLEO</name>
<dbReference type="OrthoDB" id="3791787at2759"/>
<proteinExistence type="predicted"/>
<evidence type="ECO:0000313" key="2">
    <source>
        <dbReference type="Proteomes" id="UP000799771"/>
    </source>
</evidence>
<organism evidence="1 2">
    <name type="scientific">Dothidotthia symphoricarpi CBS 119687</name>
    <dbReference type="NCBI Taxonomy" id="1392245"/>
    <lineage>
        <taxon>Eukaryota</taxon>
        <taxon>Fungi</taxon>
        <taxon>Dikarya</taxon>
        <taxon>Ascomycota</taxon>
        <taxon>Pezizomycotina</taxon>
        <taxon>Dothideomycetes</taxon>
        <taxon>Pleosporomycetidae</taxon>
        <taxon>Pleosporales</taxon>
        <taxon>Dothidotthiaceae</taxon>
        <taxon>Dothidotthia</taxon>
    </lineage>
</organism>
<accession>A0A6A6AI43</accession>
<keyword evidence="2" id="KW-1185">Reference proteome</keyword>
<protein>
    <submittedName>
        <fullName evidence="1">Uncharacterized protein</fullName>
    </submittedName>
</protein>
<dbReference type="RefSeq" id="XP_033525613.1">
    <property type="nucleotide sequence ID" value="XM_033670341.1"/>
</dbReference>
<evidence type="ECO:0000313" key="1">
    <source>
        <dbReference type="EMBL" id="KAF2131226.1"/>
    </source>
</evidence>